<organism evidence="1">
    <name type="scientific">Anguilla anguilla</name>
    <name type="common">European freshwater eel</name>
    <name type="synonym">Muraena anguilla</name>
    <dbReference type="NCBI Taxonomy" id="7936"/>
    <lineage>
        <taxon>Eukaryota</taxon>
        <taxon>Metazoa</taxon>
        <taxon>Chordata</taxon>
        <taxon>Craniata</taxon>
        <taxon>Vertebrata</taxon>
        <taxon>Euteleostomi</taxon>
        <taxon>Actinopterygii</taxon>
        <taxon>Neopterygii</taxon>
        <taxon>Teleostei</taxon>
        <taxon>Anguilliformes</taxon>
        <taxon>Anguillidae</taxon>
        <taxon>Anguilla</taxon>
    </lineage>
</organism>
<dbReference type="AlphaFoldDB" id="A0A0E9STS9"/>
<reference evidence="1" key="1">
    <citation type="submission" date="2014-11" db="EMBL/GenBank/DDBJ databases">
        <authorList>
            <person name="Amaro Gonzalez C."/>
        </authorList>
    </citation>
    <scope>NUCLEOTIDE SEQUENCE</scope>
</reference>
<name>A0A0E9STS9_ANGAN</name>
<accession>A0A0E9STS9</accession>
<protein>
    <submittedName>
        <fullName evidence="1">Uncharacterized protein</fullName>
    </submittedName>
</protein>
<sequence>MADGVFSYDDPHTFQTSVADATSLQRQSSF</sequence>
<evidence type="ECO:0000313" key="1">
    <source>
        <dbReference type="EMBL" id="JAH44739.1"/>
    </source>
</evidence>
<proteinExistence type="predicted"/>
<reference evidence="1" key="2">
    <citation type="journal article" date="2015" name="Fish Shellfish Immunol.">
        <title>Early steps in the European eel (Anguilla anguilla)-Vibrio vulnificus interaction in the gills: Role of the RtxA13 toxin.</title>
        <authorList>
            <person name="Callol A."/>
            <person name="Pajuelo D."/>
            <person name="Ebbesson L."/>
            <person name="Teles M."/>
            <person name="MacKenzie S."/>
            <person name="Amaro C."/>
        </authorList>
    </citation>
    <scope>NUCLEOTIDE SEQUENCE</scope>
</reference>
<dbReference type="EMBL" id="GBXM01063838">
    <property type="protein sequence ID" value="JAH44739.1"/>
    <property type="molecule type" value="Transcribed_RNA"/>
</dbReference>